<sequence length="159" mass="17363">MSGGVGDAAAPDTSGGATADRPERSGDGTLRIRLTDSPISRLGYWWATAVGFTWGFIWSTGRVERRHGLFVFTGMPKWTFGRGGSCVGGCYLTNRNIGERVLGHEAVHKEQWLKYGMLFPLLYLVAGRDPLKNRFEIEAGLEAGGYLPTPRRARASSTP</sequence>
<evidence type="ECO:0000256" key="1">
    <source>
        <dbReference type="SAM" id="MobiDB-lite"/>
    </source>
</evidence>
<protein>
    <recommendedName>
        <fullName evidence="4">Fe-S oxidoreductase</fullName>
    </recommendedName>
</protein>
<keyword evidence="3" id="KW-1185">Reference proteome</keyword>
<gene>
    <name evidence="2" type="ORF">BJY17_000092</name>
</gene>
<dbReference type="Proteomes" id="UP000549066">
    <property type="component" value="Unassembled WGS sequence"/>
</dbReference>
<dbReference type="RefSeq" id="WP_246303626.1">
    <property type="nucleotide sequence ID" value="NZ_JACCFI010000001.1"/>
</dbReference>
<proteinExistence type="predicted"/>
<reference evidence="2 3" key="1">
    <citation type="submission" date="2020-07" db="EMBL/GenBank/DDBJ databases">
        <title>Sequencing the genomes of 1000 actinobacteria strains.</title>
        <authorList>
            <person name="Klenk H.-P."/>
        </authorList>
    </citation>
    <scope>NUCLEOTIDE SEQUENCE [LARGE SCALE GENOMIC DNA]</scope>
    <source>
        <strain evidence="2 3">DSM 8598</strain>
    </source>
</reference>
<name>A0A852WZJ5_9MICO</name>
<evidence type="ECO:0000313" key="2">
    <source>
        <dbReference type="EMBL" id="NYG19345.1"/>
    </source>
</evidence>
<evidence type="ECO:0008006" key="4">
    <source>
        <dbReference type="Google" id="ProtNLM"/>
    </source>
</evidence>
<feature type="region of interest" description="Disordered" evidence="1">
    <location>
        <begin position="1"/>
        <end position="29"/>
    </location>
</feature>
<dbReference type="EMBL" id="JACCFI010000001">
    <property type="protein sequence ID" value="NYG19345.1"/>
    <property type="molecule type" value="Genomic_DNA"/>
</dbReference>
<organism evidence="2 3">
    <name type="scientific">Agromyces hippuratus</name>
    <dbReference type="NCBI Taxonomy" id="286438"/>
    <lineage>
        <taxon>Bacteria</taxon>
        <taxon>Bacillati</taxon>
        <taxon>Actinomycetota</taxon>
        <taxon>Actinomycetes</taxon>
        <taxon>Micrococcales</taxon>
        <taxon>Microbacteriaceae</taxon>
        <taxon>Agromyces</taxon>
    </lineage>
</organism>
<dbReference type="AlphaFoldDB" id="A0A852WZJ5"/>
<comment type="caution">
    <text evidence="2">The sequence shown here is derived from an EMBL/GenBank/DDBJ whole genome shotgun (WGS) entry which is preliminary data.</text>
</comment>
<evidence type="ECO:0000313" key="3">
    <source>
        <dbReference type="Proteomes" id="UP000549066"/>
    </source>
</evidence>
<accession>A0A852WZJ5</accession>